<reference evidence="3" key="1">
    <citation type="journal article" date="2019" name="Int. J. Syst. Evol. Microbiol.">
        <title>The Global Catalogue of Microorganisms (GCM) 10K type strain sequencing project: providing services to taxonomists for standard genome sequencing and annotation.</title>
        <authorList>
            <consortium name="The Broad Institute Genomics Platform"/>
            <consortium name="The Broad Institute Genome Sequencing Center for Infectious Disease"/>
            <person name="Wu L."/>
            <person name="Ma J."/>
        </authorList>
    </citation>
    <scope>NUCLEOTIDE SEQUENCE [LARGE SCALE GENOMIC DNA]</scope>
    <source>
        <strain evidence="3">CCUG 59129</strain>
    </source>
</reference>
<evidence type="ECO:0000313" key="2">
    <source>
        <dbReference type="EMBL" id="MFD0959676.1"/>
    </source>
</evidence>
<dbReference type="RefSeq" id="WP_377563903.1">
    <property type="nucleotide sequence ID" value="NZ_JBHTJZ010000011.1"/>
</dbReference>
<dbReference type="EMBL" id="JBHTJZ010000011">
    <property type="protein sequence ID" value="MFD0959676.1"/>
    <property type="molecule type" value="Genomic_DNA"/>
</dbReference>
<feature type="signal peptide" evidence="1">
    <location>
        <begin position="1"/>
        <end position="19"/>
    </location>
</feature>
<protein>
    <recommendedName>
        <fullName evidence="4">DUF4825 domain-containing protein</fullName>
    </recommendedName>
</protein>
<evidence type="ECO:0008006" key="4">
    <source>
        <dbReference type="Google" id="ProtNLM"/>
    </source>
</evidence>
<accession>A0ABW3HQD1</accession>
<comment type="caution">
    <text evidence="2">The sequence shown here is derived from an EMBL/GenBank/DDBJ whole genome shotgun (WGS) entry which is preliminary data.</text>
</comment>
<proteinExistence type="predicted"/>
<keyword evidence="1" id="KW-0732">Signal</keyword>
<evidence type="ECO:0000256" key="1">
    <source>
        <dbReference type="SAM" id="SignalP"/>
    </source>
</evidence>
<gene>
    <name evidence="2" type="ORF">ACFQ2I_09760</name>
</gene>
<keyword evidence="3" id="KW-1185">Reference proteome</keyword>
<organism evidence="2 3">
    <name type="scientific">Paenibacillus chungangensis</name>
    <dbReference type="NCBI Taxonomy" id="696535"/>
    <lineage>
        <taxon>Bacteria</taxon>
        <taxon>Bacillati</taxon>
        <taxon>Bacillota</taxon>
        <taxon>Bacilli</taxon>
        <taxon>Bacillales</taxon>
        <taxon>Paenibacillaceae</taxon>
        <taxon>Paenibacillus</taxon>
    </lineage>
</organism>
<dbReference type="Proteomes" id="UP001596989">
    <property type="component" value="Unassembled WGS sequence"/>
</dbReference>
<sequence length="215" mass="24717">MLMIGLGCAILLAGACMLAFQPKEIKADKVYGKGKSDNQYSLSVSLGGENKIPSTLGQYNEVSDSSAVNIVYTVVYEQNKWFKNDQRIIKLLRFERPFPEDKNEDVKDFYYRLVDESLDVLDDQTSVFTRLYEKRVSYNNLFDLIPQSIVVPGYSDIKEARQWISQNHPQHLELMDRTIVNASVLERWEQDGYMQRYSEASPEGLTLDNIIKQAP</sequence>
<name>A0ABW3HQD1_9BACL</name>
<feature type="chain" id="PRO_5046951239" description="DUF4825 domain-containing protein" evidence="1">
    <location>
        <begin position="20"/>
        <end position="215"/>
    </location>
</feature>
<evidence type="ECO:0000313" key="3">
    <source>
        <dbReference type="Proteomes" id="UP001596989"/>
    </source>
</evidence>